<keyword evidence="2" id="KW-1185">Reference proteome</keyword>
<dbReference type="OrthoDB" id="9764953at2"/>
<evidence type="ECO:0000313" key="2">
    <source>
        <dbReference type="Proteomes" id="UP000307657"/>
    </source>
</evidence>
<proteinExistence type="predicted"/>
<evidence type="ECO:0000313" key="1">
    <source>
        <dbReference type="EMBL" id="TJY38069.1"/>
    </source>
</evidence>
<dbReference type="RefSeq" id="WP_136840538.1">
    <property type="nucleotide sequence ID" value="NZ_SUPL01000001.1"/>
</dbReference>
<comment type="caution">
    <text evidence="1">The sequence shown here is derived from an EMBL/GenBank/DDBJ whole genome shotgun (WGS) entry which is preliminary data.</text>
</comment>
<dbReference type="AlphaFoldDB" id="A0A4V5LRD6"/>
<dbReference type="EMBL" id="SUPL01000001">
    <property type="protein sequence ID" value="TJY38069.1"/>
    <property type="molecule type" value="Genomic_DNA"/>
</dbReference>
<gene>
    <name evidence="1" type="ORF">E5167_02085</name>
</gene>
<accession>A0A4V5LRD6</accession>
<protein>
    <submittedName>
        <fullName evidence="1">Uncharacterized protein</fullName>
    </submittedName>
</protein>
<reference evidence="1 2" key="1">
    <citation type="submission" date="2019-04" db="EMBL/GenBank/DDBJ databases">
        <title>Lacinutrix sp. nov., isolated from marine water.</title>
        <authorList>
            <person name="Kim W."/>
        </authorList>
    </citation>
    <scope>NUCLEOTIDE SEQUENCE [LARGE SCALE GENOMIC DNA]</scope>
    <source>
        <strain evidence="1 2">CAU 1491</strain>
    </source>
</reference>
<organism evidence="1 2">
    <name type="scientific">Pontimicrobium aquaticum</name>
    <dbReference type="NCBI Taxonomy" id="2565367"/>
    <lineage>
        <taxon>Bacteria</taxon>
        <taxon>Pseudomonadati</taxon>
        <taxon>Bacteroidota</taxon>
        <taxon>Flavobacteriia</taxon>
        <taxon>Flavobacteriales</taxon>
        <taxon>Flavobacteriaceae</taxon>
        <taxon>Pontimicrobium</taxon>
    </lineage>
</organism>
<name>A0A4V5LRD6_9FLAO</name>
<sequence>MKIPEYFKGITGMAGNPSTNNKEKLKQLRGVKVQFVVDDKDSYWMSSAKKSHQLLLELEVESTLEIIKNGEHVLESLVGKGFLDRANRLIN</sequence>
<dbReference type="Proteomes" id="UP000307657">
    <property type="component" value="Unassembled WGS sequence"/>
</dbReference>